<gene>
    <name evidence="1" type="ORF">BV25DRAFT_1907846</name>
</gene>
<comment type="caution">
    <text evidence="1">The sequence shown here is derived from an EMBL/GenBank/DDBJ whole genome shotgun (WGS) entry which is preliminary data.</text>
</comment>
<keyword evidence="2" id="KW-1185">Reference proteome</keyword>
<evidence type="ECO:0000313" key="1">
    <source>
        <dbReference type="EMBL" id="KAI0061950.1"/>
    </source>
</evidence>
<dbReference type="Proteomes" id="UP000814140">
    <property type="component" value="Unassembled WGS sequence"/>
</dbReference>
<reference evidence="1" key="2">
    <citation type="journal article" date="2022" name="New Phytol.">
        <title>Evolutionary transition to the ectomycorrhizal habit in the genomes of a hyperdiverse lineage of mushroom-forming fungi.</title>
        <authorList>
            <person name="Looney B."/>
            <person name="Miyauchi S."/>
            <person name="Morin E."/>
            <person name="Drula E."/>
            <person name="Courty P.E."/>
            <person name="Kohler A."/>
            <person name="Kuo A."/>
            <person name="LaButti K."/>
            <person name="Pangilinan J."/>
            <person name="Lipzen A."/>
            <person name="Riley R."/>
            <person name="Andreopoulos W."/>
            <person name="He G."/>
            <person name="Johnson J."/>
            <person name="Nolan M."/>
            <person name="Tritt A."/>
            <person name="Barry K.W."/>
            <person name="Grigoriev I.V."/>
            <person name="Nagy L.G."/>
            <person name="Hibbett D."/>
            <person name="Henrissat B."/>
            <person name="Matheny P.B."/>
            <person name="Labbe J."/>
            <person name="Martin F.M."/>
        </authorList>
    </citation>
    <scope>NUCLEOTIDE SEQUENCE</scope>
    <source>
        <strain evidence="1">HHB10654</strain>
    </source>
</reference>
<organism evidence="1 2">
    <name type="scientific">Artomyces pyxidatus</name>
    <dbReference type="NCBI Taxonomy" id="48021"/>
    <lineage>
        <taxon>Eukaryota</taxon>
        <taxon>Fungi</taxon>
        <taxon>Dikarya</taxon>
        <taxon>Basidiomycota</taxon>
        <taxon>Agaricomycotina</taxon>
        <taxon>Agaricomycetes</taxon>
        <taxon>Russulales</taxon>
        <taxon>Auriscalpiaceae</taxon>
        <taxon>Artomyces</taxon>
    </lineage>
</organism>
<protein>
    <submittedName>
        <fullName evidence="1">NAD-P-binding protein</fullName>
    </submittedName>
</protein>
<sequence length="428" mass="46557">MADILIIGANGYCGRLIARYLLTHPERQNFTVALAVRSKSKLSAFKLPIDDSVKIFELDVHDFVPLEAAVKQVKVVINAAGPYWRYGSPVVIACARNGVHYVDITGETAWIYRIIRHFDYLASQNHAIIIPSCGVDSLPSDAVVHLANKTLKAARRDAQIDTSVTAAQLSGGIGGGTISTSVVRIEEISPNFLELAEKDWSLSPVVGKSVPNQRMVYKLPSPGPSSPMYGAIWPMAAINRAIVQRTWGLREYARHYAAVPPLDANEASYGPAFTYEEFYPTRSAIVAFAMSVAMMFGSWCLTVAPIRWLFKRLVTQPGNGPAESTLDNGFMHFVNITTSTETPPTYVKTTMAGTGDPGFILTAIMVSESALAILLQKDQLPALAARGGVLTPMTALGDVVLTRLQSTGRFDYSSMVVDKNQAEGKKTR</sequence>
<accession>A0ACB8T1C2</accession>
<name>A0ACB8T1C2_9AGAM</name>
<dbReference type="EMBL" id="MU277210">
    <property type="protein sequence ID" value="KAI0061950.1"/>
    <property type="molecule type" value="Genomic_DNA"/>
</dbReference>
<proteinExistence type="predicted"/>
<evidence type="ECO:0000313" key="2">
    <source>
        <dbReference type="Proteomes" id="UP000814140"/>
    </source>
</evidence>
<reference evidence="1" key="1">
    <citation type="submission" date="2021-03" db="EMBL/GenBank/DDBJ databases">
        <authorList>
            <consortium name="DOE Joint Genome Institute"/>
            <person name="Ahrendt S."/>
            <person name="Looney B.P."/>
            <person name="Miyauchi S."/>
            <person name="Morin E."/>
            <person name="Drula E."/>
            <person name="Courty P.E."/>
            <person name="Chicoki N."/>
            <person name="Fauchery L."/>
            <person name="Kohler A."/>
            <person name="Kuo A."/>
            <person name="Labutti K."/>
            <person name="Pangilinan J."/>
            <person name="Lipzen A."/>
            <person name="Riley R."/>
            <person name="Andreopoulos W."/>
            <person name="He G."/>
            <person name="Johnson J."/>
            <person name="Barry K.W."/>
            <person name="Grigoriev I.V."/>
            <person name="Nagy L."/>
            <person name="Hibbett D."/>
            <person name="Henrissat B."/>
            <person name="Matheny P.B."/>
            <person name="Labbe J."/>
            <person name="Martin F."/>
        </authorList>
    </citation>
    <scope>NUCLEOTIDE SEQUENCE</scope>
    <source>
        <strain evidence="1">HHB10654</strain>
    </source>
</reference>